<dbReference type="OrthoDB" id="7933542at2"/>
<dbReference type="KEGG" id="fer:FNB15_20805"/>
<dbReference type="RefSeq" id="WP_144258548.1">
    <property type="nucleotide sequence ID" value="NZ_CP041636.1"/>
</dbReference>
<proteinExistence type="predicted"/>
<accession>A0A516H733</accession>
<evidence type="ECO:0000313" key="2">
    <source>
        <dbReference type="EMBL" id="QDO99552.1"/>
    </source>
</evidence>
<sequence length="74" mass="8302">MAKKKFNPNSAFAVFNVTYQDGAQTSNRKVPIDKFGQFDEEEDVARAFIEAQDREIADKSGRPRGPIKAIERVG</sequence>
<name>A0A516H733_9PROT</name>
<dbReference type="Proteomes" id="UP000317496">
    <property type="component" value="Chromosome"/>
</dbReference>
<evidence type="ECO:0000256" key="1">
    <source>
        <dbReference type="SAM" id="MobiDB-lite"/>
    </source>
</evidence>
<dbReference type="EMBL" id="CP041636">
    <property type="protein sequence ID" value="QDO99552.1"/>
    <property type="molecule type" value="Genomic_DNA"/>
</dbReference>
<reference evidence="2 3" key="1">
    <citation type="submission" date="2019-07" db="EMBL/GenBank/DDBJ databases">
        <title>Genome sequencing for Ferrovibrio sp. K5.</title>
        <authorList>
            <person name="Park S.-J."/>
        </authorList>
    </citation>
    <scope>NUCLEOTIDE SEQUENCE [LARGE SCALE GENOMIC DNA]</scope>
    <source>
        <strain evidence="2 3">K5</strain>
    </source>
</reference>
<dbReference type="AlphaFoldDB" id="A0A516H733"/>
<organism evidence="2 3">
    <name type="scientific">Ferrovibrio terrae</name>
    <dbReference type="NCBI Taxonomy" id="2594003"/>
    <lineage>
        <taxon>Bacteria</taxon>
        <taxon>Pseudomonadati</taxon>
        <taxon>Pseudomonadota</taxon>
        <taxon>Alphaproteobacteria</taxon>
        <taxon>Rhodospirillales</taxon>
        <taxon>Rhodospirillaceae</taxon>
        <taxon>Ferrovibrio</taxon>
    </lineage>
</organism>
<evidence type="ECO:0000313" key="3">
    <source>
        <dbReference type="Proteomes" id="UP000317496"/>
    </source>
</evidence>
<feature type="region of interest" description="Disordered" evidence="1">
    <location>
        <begin position="55"/>
        <end position="74"/>
    </location>
</feature>
<gene>
    <name evidence="2" type="ORF">FNB15_20805</name>
</gene>
<keyword evidence="3" id="KW-1185">Reference proteome</keyword>
<protein>
    <submittedName>
        <fullName evidence="2">Uncharacterized protein</fullName>
    </submittedName>
</protein>